<dbReference type="GO" id="GO:2000142">
    <property type="term" value="P:regulation of DNA-templated transcription initiation"/>
    <property type="evidence" value="ECO:0007669"/>
    <property type="project" value="TreeGrafter"/>
</dbReference>
<dbReference type="PANTHER" id="PTHR30293">
    <property type="entry name" value="TRANSCRIPTIONAL REGULATORY PROTEIN NAC-RELATED"/>
    <property type="match status" value="1"/>
</dbReference>
<protein>
    <submittedName>
        <fullName evidence="7">LysR family transcriptional regulator</fullName>
    </submittedName>
</protein>
<keyword evidence="5" id="KW-0804">Transcription</keyword>
<dbReference type="InterPro" id="IPR005119">
    <property type="entry name" value="LysR_subst-bd"/>
</dbReference>
<dbReference type="InterPro" id="IPR036390">
    <property type="entry name" value="WH_DNA-bd_sf"/>
</dbReference>
<dbReference type="Pfam" id="PF00126">
    <property type="entry name" value="HTH_1"/>
    <property type="match status" value="1"/>
</dbReference>
<evidence type="ECO:0000313" key="8">
    <source>
        <dbReference type="Proteomes" id="UP000604481"/>
    </source>
</evidence>
<dbReference type="GO" id="GO:0003677">
    <property type="term" value="F:DNA binding"/>
    <property type="evidence" value="ECO:0007669"/>
    <property type="project" value="UniProtKB-KW"/>
</dbReference>
<evidence type="ECO:0000256" key="5">
    <source>
        <dbReference type="ARBA" id="ARBA00023163"/>
    </source>
</evidence>
<name>A0A8J7FY36_9NEIS</name>
<dbReference type="FunFam" id="1.10.10.10:FF:000001">
    <property type="entry name" value="LysR family transcriptional regulator"/>
    <property type="match status" value="1"/>
</dbReference>
<dbReference type="AlphaFoldDB" id="A0A8J7FY36"/>
<dbReference type="EMBL" id="JADFUA010000002">
    <property type="protein sequence ID" value="MBE9608570.1"/>
    <property type="molecule type" value="Genomic_DNA"/>
</dbReference>
<dbReference type="InterPro" id="IPR036388">
    <property type="entry name" value="WH-like_DNA-bd_sf"/>
</dbReference>
<dbReference type="Proteomes" id="UP000604481">
    <property type="component" value="Unassembled WGS sequence"/>
</dbReference>
<reference evidence="7 8" key="1">
    <citation type="submission" date="2020-10" db="EMBL/GenBank/DDBJ databases">
        <title>The genome sequence of Chitinilyticum litopenaei 4Y14.</title>
        <authorList>
            <person name="Liu Y."/>
        </authorList>
    </citation>
    <scope>NUCLEOTIDE SEQUENCE [LARGE SCALE GENOMIC DNA]</scope>
    <source>
        <strain evidence="7 8">4Y14</strain>
    </source>
</reference>
<keyword evidence="3" id="KW-0238">DNA-binding</keyword>
<evidence type="ECO:0000259" key="6">
    <source>
        <dbReference type="PROSITE" id="PS50931"/>
    </source>
</evidence>
<dbReference type="SUPFAM" id="SSF53850">
    <property type="entry name" value="Periplasmic binding protein-like II"/>
    <property type="match status" value="1"/>
</dbReference>
<organism evidence="7 8">
    <name type="scientific">Chitinilyticum piscinae</name>
    <dbReference type="NCBI Taxonomy" id="2866724"/>
    <lineage>
        <taxon>Bacteria</taxon>
        <taxon>Pseudomonadati</taxon>
        <taxon>Pseudomonadota</taxon>
        <taxon>Betaproteobacteria</taxon>
        <taxon>Neisseriales</taxon>
        <taxon>Chitinibacteraceae</taxon>
        <taxon>Chitinilyticum</taxon>
    </lineage>
</organism>
<keyword evidence="8" id="KW-1185">Reference proteome</keyword>
<evidence type="ECO:0000256" key="1">
    <source>
        <dbReference type="ARBA" id="ARBA00009437"/>
    </source>
</evidence>
<dbReference type="PRINTS" id="PR00039">
    <property type="entry name" value="HTHLYSR"/>
</dbReference>
<comment type="similarity">
    <text evidence="1">Belongs to the LysR transcriptional regulatory family.</text>
</comment>
<dbReference type="GO" id="GO:0003700">
    <property type="term" value="F:DNA-binding transcription factor activity"/>
    <property type="evidence" value="ECO:0007669"/>
    <property type="project" value="InterPro"/>
</dbReference>
<evidence type="ECO:0000313" key="7">
    <source>
        <dbReference type="EMBL" id="MBE9608570.1"/>
    </source>
</evidence>
<dbReference type="Gene3D" id="1.10.10.10">
    <property type="entry name" value="Winged helix-like DNA-binding domain superfamily/Winged helix DNA-binding domain"/>
    <property type="match status" value="1"/>
</dbReference>
<evidence type="ECO:0000256" key="4">
    <source>
        <dbReference type="ARBA" id="ARBA00023159"/>
    </source>
</evidence>
<dbReference type="Pfam" id="PF03466">
    <property type="entry name" value="LysR_substrate"/>
    <property type="match status" value="1"/>
</dbReference>
<feature type="domain" description="HTH lysR-type" evidence="6">
    <location>
        <begin position="1"/>
        <end position="58"/>
    </location>
</feature>
<keyword evidence="4" id="KW-0010">Activator</keyword>
<dbReference type="RefSeq" id="WP_194115087.1">
    <property type="nucleotide sequence ID" value="NZ_JADFUA010000002.1"/>
</dbReference>
<accession>A0A8J7FY36</accession>
<dbReference type="Gene3D" id="3.40.190.10">
    <property type="entry name" value="Periplasmic binding protein-like II"/>
    <property type="match status" value="2"/>
</dbReference>
<sequence>MNYRHLHYFWMVAMEGGISAAARKLGMTPQAISSQISTLEQQVGQVLFTQVGRKLELTEAGRTALHYAERIFQLGEELQHALEQGGASRSRLNVGVSDAIPKTIAQQLLAPLGSVATRLVCVDGDRDELIARLALHQLDLVLCDRAGSTTEALKLQSKLLVFAPIMLLGTAELVAQYRDGFPHNLSGAPLLLPTRNAALRAQIDVWMAENRIVPDIVGEFSDSALMSAFAQSGAGFFPSPVLAAEPATTAGLVSLGHLPGVIGHYHVIFSARKIMHPALARLLELESEAVA</sequence>
<evidence type="ECO:0000256" key="2">
    <source>
        <dbReference type="ARBA" id="ARBA00023015"/>
    </source>
</evidence>
<dbReference type="SUPFAM" id="SSF46785">
    <property type="entry name" value="Winged helix' DNA-binding domain"/>
    <property type="match status" value="1"/>
</dbReference>
<evidence type="ECO:0000256" key="3">
    <source>
        <dbReference type="ARBA" id="ARBA00023125"/>
    </source>
</evidence>
<dbReference type="InterPro" id="IPR000847">
    <property type="entry name" value="LysR_HTH_N"/>
</dbReference>
<proteinExistence type="inferred from homology"/>
<gene>
    <name evidence="7" type="ORF">INR99_04340</name>
</gene>
<comment type="caution">
    <text evidence="7">The sequence shown here is derived from an EMBL/GenBank/DDBJ whole genome shotgun (WGS) entry which is preliminary data.</text>
</comment>
<dbReference type="PANTHER" id="PTHR30293:SF2">
    <property type="entry name" value="TRANSCRIPTIONAL ACTIVATOR PROTEIN NHAR"/>
    <property type="match status" value="1"/>
</dbReference>
<dbReference type="PROSITE" id="PS50931">
    <property type="entry name" value="HTH_LYSR"/>
    <property type="match status" value="1"/>
</dbReference>
<keyword evidence="2" id="KW-0805">Transcription regulation</keyword>